<dbReference type="EMBL" id="CP046171">
    <property type="protein sequence ID" value="QIS01515.1"/>
    <property type="molecule type" value="Genomic_DNA"/>
</dbReference>
<protein>
    <submittedName>
        <fullName evidence="1">Uncharacterized protein</fullName>
    </submittedName>
</protein>
<gene>
    <name evidence="1" type="ORF">F5X71_03580</name>
</gene>
<sequence length="91" mass="10314">METEAVGVTDVVEGDIIRDPLGADVWRQVVRIGEPVSEVKPDGSGEYWTAYYFEGPIVKPILDYDPVGNVVAGWDRFTFRDDQRVVRLRKT</sequence>
<name>A0A6G9XKS4_NOCBR</name>
<dbReference type="RefSeq" id="WP_167460656.1">
    <property type="nucleotide sequence ID" value="NZ_CP046171.1"/>
</dbReference>
<proteinExistence type="predicted"/>
<organism evidence="1 2">
    <name type="scientific">Nocardia brasiliensis</name>
    <dbReference type="NCBI Taxonomy" id="37326"/>
    <lineage>
        <taxon>Bacteria</taxon>
        <taxon>Bacillati</taxon>
        <taxon>Actinomycetota</taxon>
        <taxon>Actinomycetes</taxon>
        <taxon>Mycobacteriales</taxon>
        <taxon>Nocardiaceae</taxon>
        <taxon>Nocardia</taxon>
    </lineage>
</organism>
<evidence type="ECO:0000313" key="1">
    <source>
        <dbReference type="EMBL" id="QIS01515.1"/>
    </source>
</evidence>
<evidence type="ECO:0000313" key="2">
    <source>
        <dbReference type="Proteomes" id="UP000501705"/>
    </source>
</evidence>
<dbReference type="Proteomes" id="UP000501705">
    <property type="component" value="Chromosome"/>
</dbReference>
<dbReference type="AlphaFoldDB" id="A0A6G9XKS4"/>
<accession>A0A6G9XKS4</accession>
<reference evidence="1 2" key="1">
    <citation type="journal article" date="2019" name="ACS Chem. Biol.">
        <title>Identification and Mobilization of a Cryptic Antibiotic Biosynthesis Gene Locus from a Human-Pathogenic Nocardia Isolate.</title>
        <authorList>
            <person name="Herisse M."/>
            <person name="Ishida K."/>
            <person name="Porter J.L."/>
            <person name="Howden B."/>
            <person name="Hertweck C."/>
            <person name="Stinear T.P."/>
            <person name="Pidot S.J."/>
        </authorList>
    </citation>
    <scope>NUCLEOTIDE SEQUENCE [LARGE SCALE GENOMIC DNA]</scope>
    <source>
        <strain evidence="1 2">AUSMDU00024985</strain>
    </source>
</reference>